<evidence type="ECO:0000256" key="1">
    <source>
        <dbReference type="SAM" id="SignalP"/>
    </source>
</evidence>
<dbReference type="Proteomes" id="UP001372338">
    <property type="component" value="Unassembled WGS sequence"/>
</dbReference>
<sequence>MIMKSARFTTFLLIFILLLLIRFSKAHSQHQAKQRLVVDSGSKLETARSSVDVEIYHGVLTRKMMSKGVFSKSKVVTTNGAAAHCKIIGKCDHEERQGILNVKVKRKFSKRGGTLVPLNADYYYPRPHPPKNN</sequence>
<dbReference type="GO" id="GO:0010628">
    <property type="term" value="P:positive regulation of gene expression"/>
    <property type="evidence" value="ECO:0007669"/>
    <property type="project" value="TreeGrafter"/>
</dbReference>
<dbReference type="GO" id="GO:0030154">
    <property type="term" value="P:cell differentiation"/>
    <property type="evidence" value="ECO:0007669"/>
    <property type="project" value="TreeGrafter"/>
</dbReference>
<organism evidence="2 3">
    <name type="scientific">Crotalaria pallida</name>
    <name type="common">Smooth rattlebox</name>
    <name type="synonym">Crotalaria striata</name>
    <dbReference type="NCBI Taxonomy" id="3830"/>
    <lineage>
        <taxon>Eukaryota</taxon>
        <taxon>Viridiplantae</taxon>
        <taxon>Streptophyta</taxon>
        <taxon>Embryophyta</taxon>
        <taxon>Tracheophyta</taxon>
        <taxon>Spermatophyta</taxon>
        <taxon>Magnoliopsida</taxon>
        <taxon>eudicotyledons</taxon>
        <taxon>Gunneridae</taxon>
        <taxon>Pentapetalae</taxon>
        <taxon>rosids</taxon>
        <taxon>fabids</taxon>
        <taxon>Fabales</taxon>
        <taxon>Fabaceae</taxon>
        <taxon>Papilionoideae</taxon>
        <taxon>50 kb inversion clade</taxon>
        <taxon>genistoids sensu lato</taxon>
        <taxon>core genistoids</taxon>
        <taxon>Crotalarieae</taxon>
        <taxon>Crotalaria</taxon>
    </lineage>
</organism>
<feature type="signal peptide" evidence="1">
    <location>
        <begin position="1"/>
        <end position="26"/>
    </location>
</feature>
<dbReference type="GO" id="GO:0008284">
    <property type="term" value="P:positive regulation of cell population proliferation"/>
    <property type="evidence" value="ECO:0007669"/>
    <property type="project" value="TreeGrafter"/>
</dbReference>
<dbReference type="PANTHER" id="PTHR36313:SF2">
    <property type="match status" value="1"/>
</dbReference>
<reference evidence="2 3" key="1">
    <citation type="submission" date="2024-01" db="EMBL/GenBank/DDBJ databases">
        <title>The genomes of 5 underutilized Papilionoideae crops provide insights into root nodulation and disease resistanc.</title>
        <authorList>
            <person name="Yuan L."/>
        </authorList>
    </citation>
    <scope>NUCLEOTIDE SEQUENCE [LARGE SCALE GENOMIC DNA]</scope>
    <source>
        <strain evidence="2">ZHUSHIDOU_FW_LH</strain>
        <tissue evidence="2">Leaf</tissue>
    </source>
</reference>
<dbReference type="GO" id="GO:0008083">
    <property type="term" value="F:growth factor activity"/>
    <property type="evidence" value="ECO:0007669"/>
    <property type="project" value="InterPro"/>
</dbReference>
<accession>A0AAN9PC72</accession>
<dbReference type="PANTHER" id="PTHR36313">
    <property type="entry name" value="ROOT MERISTEM GROWTH FACTOR 2"/>
    <property type="match status" value="1"/>
</dbReference>
<dbReference type="EMBL" id="JAYWIO010000001">
    <property type="protein sequence ID" value="KAK7292142.1"/>
    <property type="molecule type" value="Genomic_DNA"/>
</dbReference>
<comment type="caution">
    <text evidence="2">The sequence shown here is derived from an EMBL/GenBank/DDBJ whole genome shotgun (WGS) entry which is preliminary data.</text>
</comment>
<gene>
    <name evidence="2" type="ORF">RIF29_07865</name>
</gene>
<keyword evidence="1" id="KW-0732">Signal</keyword>
<name>A0AAN9PC72_CROPI</name>
<dbReference type="AlphaFoldDB" id="A0AAN9PC72"/>
<dbReference type="InterPro" id="IPR038804">
    <property type="entry name" value="RGF3"/>
</dbReference>
<evidence type="ECO:0000313" key="2">
    <source>
        <dbReference type="EMBL" id="KAK7292142.1"/>
    </source>
</evidence>
<evidence type="ECO:0000313" key="3">
    <source>
        <dbReference type="Proteomes" id="UP001372338"/>
    </source>
</evidence>
<protein>
    <submittedName>
        <fullName evidence="2">Uncharacterized protein</fullName>
    </submittedName>
</protein>
<dbReference type="GO" id="GO:0010082">
    <property type="term" value="P:regulation of root meristem growth"/>
    <property type="evidence" value="ECO:0007669"/>
    <property type="project" value="InterPro"/>
</dbReference>
<dbReference type="GO" id="GO:0005615">
    <property type="term" value="C:extracellular space"/>
    <property type="evidence" value="ECO:0007669"/>
    <property type="project" value="TreeGrafter"/>
</dbReference>
<proteinExistence type="predicted"/>
<feature type="chain" id="PRO_5043041439" evidence="1">
    <location>
        <begin position="27"/>
        <end position="133"/>
    </location>
</feature>
<keyword evidence="3" id="KW-1185">Reference proteome</keyword>